<keyword evidence="1 2" id="KW-0129">CBS domain</keyword>
<dbReference type="GeneID" id="93132460"/>
<dbReference type="KEGG" id="eao:BD94_2392"/>
<evidence type="ECO:0000256" key="1">
    <source>
        <dbReference type="ARBA" id="ARBA00023122"/>
    </source>
</evidence>
<dbReference type="Gene3D" id="3.10.580.10">
    <property type="entry name" value="CBS-domain"/>
    <property type="match status" value="1"/>
</dbReference>
<dbReference type="InterPro" id="IPR046342">
    <property type="entry name" value="CBS_dom_sf"/>
</dbReference>
<dbReference type="InterPro" id="IPR000644">
    <property type="entry name" value="CBS_dom"/>
</dbReference>
<dbReference type="AlphaFoldDB" id="A0A077EFG0"/>
<protein>
    <submittedName>
        <fullName evidence="4">Putative signal-transduction protein containing cAMP-binding and CBS domains</fullName>
    </submittedName>
</protein>
<dbReference type="Pfam" id="PF00571">
    <property type="entry name" value="CBS"/>
    <property type="match status" value="2"/>
</dbReference>
<dbReference type="SUPFAM" id="SSF54631">
    <property type="entry name" value="CBS-domain pair"/>
    <property type="match status" value="1"/>
</dbReference>
<dbReference type="Proteomes" id="UP000028933">
    <property type="component" value="Chromosome"/>
</dbReference>
<evidence type="ECO:0000259" key="3">
    <source>
        <dbReference type="PROSITE" id="PS51371"/>
    </source>
</evidence>
<dbReference type="SMART" id="SM00116">
    <property type="entry name" value="CBS"/>
    <property type="match status" value="2"/>
</dbReference>
<feature type="domain" description="CBS" evidence="3">
    <location>
        <begin position="11"/>
        <end position="67"/>
    </location>
</feature>
<dbReference type="PROSITE" id="PS51371">
    <property type="entry name" value="CBS"/>
    <property type="match status" value="2"/>
</dbReference>
<dbReference type="InterPro" id="IPR051257">
    <property type="entry name" value="Diverse_CBS-Domain"/>
</dbReference>
<proteinExistence type="predicted"/>
<reference evidence="4" key="2">
    <citation type="journal article" date="2015" name="Genome Biol. Evol.">
        <title>Complete Genome Sequence and Transcriptomic Analysis of the Novel Pathogen Elizabethkingia anophelis in Response to Oxidative Stress.</title>
        <authorList>
            <person name="Li Y."/>
            <person name="Liu Y."/>
            <person name="Chew S.C."/>
            <person name="Tay M."/>
            <person name="Salido M.M."/>
            <person name="Teo J."/>
            <person name="Lauro F.M."/>
            <person name="Givskov M."/>
            <person name="Yang L."/>
        </authorList>
    </citation>
    <scope>NUCLEOTIDE SEQUENCE</scope>
    <source>
        <strain evidence="4">NUHP1</strain>
    </source>
</reference>
<evidence type="ECO:0000256" key="2">
    <source>
        <dbReference type="PROSITE-ProRule" id="PRU00703"/>
    </source>
</evidence>
<dbReference type="CDD" id="cd04584">
    <property type="entry name" value="CBS_pair_AcuB_like"/>
    <property type="match status" value="1"/>
</dbReference>
<feature type="domain" description="CBS" evidence="3">
    <location>
        <begin position="89"/>
        <end position="142"/>
    </location>
</feature>
<reference evidence="4" key="1">
    <citation type="journal article" date="2013" name="Lancet">
        <title>First case of E anophelis outbreak in an intensive-care unit.</title>
        <authorList>
            <person name="Teo J."/>
            <person name="Tan S.Y."/>
            <person name="Tay M."/>
            <person name="Ding Y."/>
            <person name="Kjelleberg S."/>
            <person name="Givskov M."/>
            <person name="Lin R.T."/>
            <person name="Yang L."/>
        </authorList>
    </citation>
    <scope>NUCLEOTIDE SEQUENCE [LARGE SCALE GENOMIC DNA]</scope>
    <source>
        <strain evidence="4">NUHP1</strain>
    </source>
</reference>
<sequence length="142" mass="16147">MKQRVPVSQIMSKELITLNPKQSLYEAEKLFKKNNIRHIPVVENLKLLGMLSYSDLLKISYADVDDSDEAEDTSVSTVVYDMFSIPQIMTKAPLTVNTETTIKEVVEILAQQSFHSIPVVDHDEIKGIVTTTDILNYLLEQY</sequence>
<evidence type="ECO:0000313" key="4">
    <source>
        <dbReference type="EMBL" id="AIL46167.1"/>
    </source>
</evidence>
<dbReference type="PANTHER" id="PTHR43080:SF2">
    <property type="entry name" value="CBS DOMAIN-CONTAINING PROTEIN"/>
    <property type="match status" value="1"/>
</dbReference>
<organism evidence="4 5">
    <name type="scientific">Elizabethkingia anophelis NUHP1</name>
    <dbReference type="NCBI Taxonomy" id="1338011"/>
    <lineage>
        <taxon>Bacteria</taxon>
        <taxon>Pseudomonadati</taxon>
        <taxon>Bacteroidota</taxon>
        <taxon>Flavobacteriia</taxon>
        <taxon>Flavobacteriales</taxon>
        <taxon>Weeksellaceae</taxon>
        <taxon>Elizabethkingia</taxon>
    </lineage>
</organism>
<dbReference type="RefSeq" id="WP_024564093.1">
    <property type="nucleotide sequence ID" value="NZ_CP007547.1"/>
</dbReference>
<dbReference type="PANTHER" id="PTHR43080">
    <property type="entry name" value="CBS DOMAIN-CONTAINING PROTEIN CBSX3, MITOCHONDRIAL"/>
    <property type="match status" value="1"/>
</dbReference>
<evidence type="ECO:0000313" key="5">
    <source>
        <dbReference type="Proteomes" id="UP000028933"/>
    </source>
</evidence>
<dbReference type="eggNOG" id="COG0517">
    <property type="taxonomic scope" value="Bacteria"/>
</dbReference>
<gene>
    <name evidence="4" type="ORF">BD94_2392</name>
</gene>
<accession>A0A077EFG0</accession>
<name>A0A077EFG0_9FLAO</name>
<dbReference type="HOGENOM" id="CLU_040681_9_1_10"/>
<dbReference type="EMBL" id="CP007547">
    <property type="protein sequence ID" value="AIL46167.1"/>
    <property type="molecule type" value="Genomic_DNA"/>
</dbReference>
<dbReference type="STRING" id="1338011.BD94_2392"/>